<dbReference type="SMART" id="SM00028">
    <property type="entry name" value="TPR"/>
    <property type="match status" value="5"/>
</dbReference>
<comment type="catalytic activity">
    <reaction evidence="1">
        <text>ATP + protein L-histidine = ADP + protein N-phospho-L-histidine.</text>
        <dbReference type="EC" id="2.7.13.3"/>
    </reaction>
</comment>
<feature type="repeat" description="TPR" evidence="8">
    <location>
        <begin position="253"/>
        <end position="286"/>
    </location>
</feature>
<keyword evidence="5" id="KW-0547">Nucleotide-binding</keyword>
<name>A0ABW5M3N4_9BACT</name>
<evidence type="ECO:0000256" key="4">
    <source>
        <dbReference type="ARBA" id="ARBA00022679"/>
    </source>
</evidence>
<dbReference type="Pfam" id="PF13424">
    <property type="entry name" value="TPR_12"/>
    <property type="match status" value="2"/>
</dbReference>
<evidence type="ECO:0000259" key="10">
    <source>
        <dbReference type="SMART" id="SM00387"/>
    </source>
</evidence>
<keyword evidence="4" id="KW-0808">Transferase</keyword>
<keyword evidence="3" id="KW-0597">Phosphoprotein</keyword>
<evidence type="ECO:0000256" key="3">
    <source>
        <dbReference type="ARBA" id="ARBA00022553"/>
    </source>
</evidence>
<evidence type="ECO:0000256" key="5">
    <source>
        <dbReference type="ARBA" id="ARBA00022741"/>
    </source>
</evidence>
<evidence type="ECO:0000256" key="1">
    <source>
        <dbReference type="ARBA" id="ARBA00000085"/>
    </source>
</evidence>
<evidence type="ECO:0000313" key="11">
    <source>
        <dbReference type="EMBL" id="MFD2571635.1"/>
    </source>
</evidence>
<dbReference type="EMBL" id="JBHULN010000007">
    <property type="protein sequence ID" value="MFD2571635.1"/>
    <property type="molecule type" value="Genomic_DNA"/>
</dbReference>
<evidence type="ECO:0000256" key="6">
    <source>
        <dbReference type="ARBA" id="ARBA00022777"/>
    </source>
</evidence>
<feature type="domain" description="Histidine kinase/HSP90-like ATPase" evidence="10">
    <location>
        <begin position="654"/>
        <end position="750"/>
    </location>
</feature>
<dbReference type="SUPFAM" id="SSF48452">
    <property type="entry name" value="TPR-like"/>
    <property type="match status" value="2"/>
</dbReference>
<comment type="caution">
    <text evidence="11">The sequence shown here is derived from an EMBL/GenBank/DDBJ whole genome shotgun (WGS) entry which is preliminary data.</text>
</comment>
<dbReference type="EC" id="2.7.13.3" evidence="2"/>
<dbReference type="PANTHER" id="PTHR41523:SF8">
    <property type="entry name" value="ETHYLENE RESPONSE SENSOR PROTEIN"/>
    <property type="match status" value="1"/>
</dbReference>
<keyword evidence="9" id="KW-0732">Signal</keyword>
<dbReference type="InterPro" id="IPR019734">
    <property type="entry name" value="TPR_rpt"/>
</dbReference>
<dbReference type="SMART" id="SM00387">
    <property type="entry name" value="HATPase_c"/>
    <property type="match status" value="1"/>
</dbReference>
<dbReference type="Pfam" id="PF02518">
    <property type="entry name" value="HATPase_c"/>
    <property type="match status" value="1"/>
</dbReference>
<dbReference type="InterPro" id="IPR011990">
    <property type="entry name" value="TPR-like_helical_dom_sf"/>
</dbReference>
<feature type="chain" id="PRO_5047541970" description="histidine kinase" evidence="9">
    <location>
        <begin position="22"/>
        <end position="758"/>
    </location>
</feature>
<gene>
    <name evidence="11" type="ORF">ACFSUS_13405</name>
</gene>
<evidence type="ECO:0000256" key="7">
    <source>
        <dbReference type="ARBA" id="ARBA00022840"/>
    </source>
</evidence>
<keyword evidence="12" id="KW-1185">Reference proteome</keyword>
<dbReference type="Gene3D" id="3.30.450.20">
    <property type="entry name" value="PAS domain"/>
    <property type="match status" value="1"/>
</dbReference>
<dbReference type="Gene3D" id="1.25.40.10">
    <property type="entry name" value="Tetratricopeptide repeat domain"/>
    <property type="match status" value="2"/>
</dbReference>
<sequence length="758" mass="86788">MKTIRAVLFMLLAFLAAKTRGQSFDAKIVSVRHQLTLRQADTVRIRLWLQLASDYLNHPTDHAPRYVDTTLLYARRAEALSRRLRLRHWLANSLVLKSQALVDARARQAQQIEEARVSLTEAMQLYRMTADWLRWADAMFLYGDSYPTPDTTRLAYFRAALTVYRQRGQPTRAATVLSEIALTNSLRGKPQQALRIYMDVLRIQDSIQDKTVSKTLRSLSLAYGNLGDYPNALRYAQRLYQTAKQSADSHNLATAYASLANIHEKLGNYEQALQYSRAQLPIDQQQHMLQSIVQIRLRMSRLLRLVGRNQEALGQTKAAWQLNQTQVQRFEQAILVEFANCYTALHDYPKAEQYLLKIIRGYQESPGQVVPQGQVVVYRQLGTLYVQMQRFSEAMTYLRQALTIAKGLDHLEEQRDAVFQLYRIDSIRGQYRTALTHYQQYVGLNNLLFNETRNKQLASLQIQFDTEKKEQEINLLQQQSRLQQLSVRQALTTRNVSIVGAGLLLLLLGVSYNRYRLKQRSNRQLEAKQVIINQKNHSLQQVLAEKDHLLAEKEWMLKEIHHRVKNNLQIIASLLRSQGLYLKDETALAAIRESQNRVQAMALLHQKLYQADRLASIPMADYSKAIVEYLIESFDRDDTIDKQIGISAIELDVTLAVPIGLIINEAVTNALKYAFLPTQKGMITVRLEAHEDRQYQLIVSDNGIRFPADFDPLRSRTLGLSLIRGLSKQIGGRLQITGQAGVTLALVFTHSSDGRSQS</sequence>
<evidence type="ECO:0000313" key="12">
    <source>
        <dbReference type="Proteomes" id="UP001597469"/>
    </source>
</evidence>
<dbReference type="InterPro" id="IPR003594">
    <property type="entry name" value="HATPase_dom"/>
</dbReference>
<reference evidence="12" key="1">
    <citation type="journal article" date="2019" name="Int. J. Syst. Evol. Microbiol.">
        <title>The Global Catalogue of Microorganisms (GCM) 10K type strain sequencing project: providing services to taxonomists for standard genome sequencing and annotation.</title>
        <authorList>
            <consortium name="The Broad Institute Genomics Platform"/>
            <consortium name="The Broad Institute Genome Sequencing Center for Infectious Disease"/>
            <person name="Wu L."/>
            <person name="Ma J."/>
        </authorList>
    </citation>
    <scope>NUCLEOTIDE SEQUENCE [LARGE SCALE GENOMIC DNA]</scope>
    <source>
        <strain evidence="12">KCTC 42805</strain>
    </source>
</reference>
<dbReference type="Proteomes" id="UP001597469">
    <property type="component" value="Unassembled WGS sequence"/>
</dbReference>
<evidence type="ECO:0000256" key="8">
    <source>
        <dbReference type="PROSITE-ProRule" id="PRU00339"/>
    </source>
</evidence>
<keyword evidence="6" id="KW-0418">Kinase</keyword>
<organism evidence="11 12">
    <name type="scientific">Spirosoma soli</name>
    <dbReference type="NCBI Taxonomy" id="1770529"/>
    <lineage>
        <taxon>Bacteria</taxon>
        <taxon>Pseudomonadati</taxon>
        <taxon>Bacteroidota</taxon>
        <taxon>Cytophagia</taxon>
        <taxon>Cytophagales</taxon>
        <taxon>Cytophagaceae</taxon>
        <taxon>Spirosoma</taxon>
    </lineage>
</organism>
<dbReference type="InterPro" id="IPR011495">
    <property type="entry name" value="Sig_transdc_His_kin_sub2_dim/P"/>
</dbReference>
<evidence type="ECO:0000256" key="2">
    <source>
        <dbReference type="ARBA" id="ARBA00012438"/>
    </source>
</evidence>
<dbReference type="PANTHER" id="PTHR41523">
    <property type="entry name" value="TWO-COMPONENT SYSTEM SENSOR PROTEIN"/>
    <property type="match status" value="1"/>
</dbReference>
<feature type="signal peptide" evidence="9">
    <location>
        <begin position="1"/>
        <end position="21"/>
    </location>
</feature>
<feature type="repeat" description="TPR" evidence="8">
    <location>
        <begin position="375"/>
        <end position="408"/>
    </location>
</feature>
<keyword evidence="7" id="KW-0067">ATP-binding</keyword>
<dbReference type="InterPro" id="IPR036890">
    <property type="entry name" value="HATPase_C_sf"/>
</dbReference>
<dbReference type="Pfam" id="PF07568">
    <property type="entry name" value="HisKA_2"/>
    <property type="match status" value="1"/>
</dbReference>
<dbReference type="RefSeq" id="WP_381523349.1">
    <property type="nucleotide sequence ID" value="NZ_JBHULN010000007.1"/>
</dbReference>
<proteinExistence type="predicted"/>
<protein>
    <recommendedName>
        <fullName evidence="2">histidine kinase</fullName>
        <ecNumber evidence="2">2.7.13.3</ecNumber>
    </recommendedName>
</protein>
<evidence type="ECO:0000256" key="9">
    <source>
        <dbReference type="SAM" id="SignalP"/>
    </source>
</evidence>
<keyword evidence="8" id="KW-0802">TPR repeat</keyword>
<dbReference type="PROSITE" id="PS50005">
    <property type="entry name" value="TPR"/>
    <property type="match status" value="2"/>
</dbReference>
<dbReference type="SUPFAM" id="SSF55874">
    <property type="entry name" value="ATPase domain of HSP90 chaperone/DNA topoisomerase II/histidine kinase"/>
    <property type="match status" value="1"/>
</dbReference>
<accession>A0ABW5M3N4</accession>
<dbReference type="Gene3D" id="3.30.565.10">
    <property type="entry name" value="Histidine kinase-like ATPase, C-terminal domain"/>
    <property type="match status" value="1"/>
</dbReference>